<feature type="domain" description="ParB-like catalytic effector" evidence="1">
    <location>
        <begin position="13"/>
        <end position="161"/>
    </location>
</feature>
<evidence type="ECO:0000259" key="1">
    <source>
        <dbReference type="Pfam" id="PF24392"/>
    </source>
</evidence>
<dbReference type="Pfam" id="PF24392">
    <property type="entry name" value="Parb-CE"/>
    <property type="match status" value="1"/>
</dbReference>
<protein>
    <recommendedName>
        <fullName evidence="1">ParB-like catalytic effector domain-containing protein</fullName>
    </recommendedName>
</protein>
<organism evidence="2">
    <name type="scientific">Desulfobacca acetoxidans</name>
    <dbReference type="NCBI Taxonomy" id="60893"/>
    <lineage>
        <taxon>Bacteria</taxon>
        <taxon>Pseudomonadati</taxon>
        <taxon>Thermodesulfobacteriota</taxon>
        <taxon>Desulfobaccia</taxon>
        <taxon>Desulfobaccales</taxon>
        <taxon>Desulfobaccaceae</taxon>
        <taxon>Desulfobacca</taxon>
    </lineage>
</organism>
<dbReference type="EMBL" id="DTMF01000360">
    <property type="protein sequence ID" value="HGF35641.1"/>
    <property type="molecule type" value="Genomic_DNA"/>
</dbReference>
<dbReference type="AlphaFoldDB" id="A0A7C3V1T1"/>
<dbReference type="InterPro" id="IPR057241">
    <property type="entry name" value="Parb-CE"/>
</dbReference>
<gene>
    <name evidence="2" type="ORF">ENW96_14880</name>
</gene>
<comment type="caution">
    <text evidence="2">The sequence shown here is derived from an EMBL/GenBank/DDBJ whole genome shotgun (WGS) entry which is preliminary data.</text>
</comment>
<name>A0A7C3V1T1_9BACT</name>
<reference evidence="2" key="1">
    <citation type="journal article" date="2020" name="mSystems">
        <title>Genome- and Community-Level Interaction Insights into Carbon Utilization and Element Cycling Functions of Hydrothermarchaeota in Hydrothermal Sediment.</title>
        <authorList>
            <person name="Zhou Z."/>
            <person name="Liu Y."/>
            <person name="Xu W."/>
            <person name="Pan J."/>
            <person name="Luo Z.H."/>
            <person name="Li M."/>
        </authorList>
    </citation>
    <scope>NUCLEOTIDE SEQUENCE [LARGE SCALE GENOMIC DNA]</scope>
    <source>
        <strain evidence="2">SpSt-897</strain>
    </source>
</reference>
<sequence length="208" mass="24241">MDIVKLTRHSPQELLDRLRQVPLLNQPDILVYARALISLENIHTDNLVPAQNYIWLAELRKVQELRWSLAEQGVDLFRLDGFVTYTVRGADGAEENYDVYPPVVEESLEADGSLALIINDGMHRLYLARLERVVPQVIYIRGVPKEYPYYAFPRPEGWAGIDLLPDNPDPRTYLKKCHRRRENKRLYRDFQAVFANVGRSRSRLLTPR</sequence>
<accession>A0A7C3V1T1</accession>
<proteinExistence type="predicted"/>
<evidence type="ECO:0000313" key="2">
    <source>
        <dbReference type="EMBL" id="HGF35641.1"/>
    </source>
</evidence>